<gene>
    <name evidence="1" type="ORF">D2V04_07040</name>
</gene>
<protein>
    <submittedName>
        <fullName evidence="1">Uncharacterized protein</fullName>
    </submittedName>
</protein>
<sequence length="64" mass="7154">MRRSLVLTNEAARHPFRATLPPHVTRIAEVPPANRMQWRPLLDEVRTFAAVYVSGVVGVTAFIA</sequence>
<accession>A0A418NK80</accession>
<name>A0A418NK80_9SPHN</name>
<dbReference type="EMBL" id="QXFK01000014">
    <property type="protein sequence ID" value="RIV79705.1"/>
    <property type="molecule type" value="Genomic_DNA"/>
</dbReference>
<proteinExistence type="predicted"/>
<evidence type="ECO:0000313" key="2">
    <source>
        <dbReference type="Proteomes" id="UP000285092"/>
    </source>
</evidence>
<dbReference type="Proteomes" id="UP000285092">
    <property type="component" value="Unassembled WGS sequence"/>
</dbReference>
<dbReference type="OrthoDB" id="7428630at2"/>
<evidence type="ECO:0000313" key="1">
    <source>
        <dbReference type="EMBL" id="RIV79705.1"/>
    </source>
</evidence>
<dbReference type="AlphaFoldDB" id="A0A418NK80"/>
<reference evidence="1 2" key="1">
    <citation type="submission" date="2018-08" db="EMBL/GenBank/DDBJ databases">
        <title>Altererythrobacter sp.Ery1 and Ery12, the genome sequencing of novel strains in genus Alterythrobacter.</title>
        <authorList>
            <person name="Cheng H."/>
            <person name="Wu Y.-H."/>
            <person name="Fang C."/>
            <person name="Xu X.-W."/>
        </authorList>
    </citation>
    <scope>NUCLEOTIDE SEQUENCE [LARGE SCALE GENOMIC DNA]</scope>
    <source>
        <strain evidence="1 2">Ery1</strain>
    </source>
</reference>
<keyword evidence="2" id="KW-1185">Reference proteome</keyword>
<organism evidence="1 2">
    <name type="scientific">Pelagerythrobacter aerophilus</name>
    <dbReference type="NCBI Taxonomy" id="2306995"/>
    <lineage>
        <taxon>Bacteria</taxon>
        <taxon>Pseudomonadati</taxon>
        <taxon>Pseudomonadota</taxon>
        <taxon>Alphaproteobacteria</taxon>
        <taxon>Sphingomonadales</taxon>
        <taxon>Erythrobacteraceae</taxon>
        <taxon>Pelagerythrobacter</taxon>
    </lineage>
</organism>
<comment type="caution">
    <text evidence="1">The sequence shown here is derived from an EMBL/GenBank/DDBJ whole genome shotgun (WGS) entry which is preliminary data.</text>
</comment>